<evidence type="ECO:0000256" key="1">
    <source>
        <dbReference type="SAM" id="MobiDB-lite"/>
    </source>
</evidence>
<dbReference type="OrthoDB" id="3365698at2759"/>
<dbReference type="InterPro" id="IPR032675">
    <property type="entry name" value="LRR_dom_sf"/>
</dbReference>
<dbReference type="Proteomes" id="UP000320762">
    <property type="component" value="Unassembled WGS sequence"/>
</dbReference>
<feature type="compositionally biased region" description="Low complexity" evidence="1">
    <location>
        <begin position="8"/>
        <end position="18"/>
    </location>
</feature>
<accession>A0A550CUD7</accession>
<reference evidence="2 3" key="1">
    <citation type="journal article" date="2019" name="New Phytol.">
        <title>Comparative genomics reveals unique wood-decay strategies and fruiting body development in the Schizophyllaceae.</title>
        <authorList>
            <person name="Almasi E."/>
            <person name="Sahu N."/>
            <person name="Krizsan K."/>
            <person name="Balint B."/>
            <person name="Kovacs G.M."/>
            <person name="Kiss B."/>
            <person name="Cseklye J."/>
            <person name="Drula E."/>
            <person name="Henrissat B."/>
            <person name="Nagy I."/>
            <person name="Chovatia M."/>
            <person name="Adam C."/>
            <person name="LaButti K."/>
            <person name="Lipzen A."/>
            <person name="Riley R."/>
            <person name="Grigoriev I.V."/>
            <person name="Nagy L.G."/>
        </authorList>
    </citation>
    <scope>NUCLEOTIDE SEQUENCE [LARGE SCALE GENOMIC DNA]</scope>
    <source>
        <strain evidence="2 3">NL-1724</strain>
    </source>
</reference>
<evidence type="ECO:0008006" key="4">
    <source>
        <dbReference type="Google" id="ProtNLM"/>
    </source>
</evidence>
<feature type="region of interest" description="Disordered" evidence="1">
    <location>
        <begin position="1"/>
        <end position="21"/>
    </location>
</feature>
<dbReference type="SUPFAM" id="SSF52047">
    <property type="entry name" value="RNI-like"/>
    <property type="match status" value="1"/>
</dbReference>
<evidence type="ECO:0000313" key="2">
    <source>
        <dbReference type="EMBL" id="TRM68395.1"/>
    </source>
</evidence>
<comment type="caution">
    <text evidence="2">The sequence shown here is derived from an EMBL/GenBank/DDBJ whole genome shotgun (WGS) entry which is preliminary data.</text>
</comment>
<organism evidence="2 3">
    <name type="scientific">Schizophyllum amplum</name>
    <dbReference type="NCBI Taxonomy" id="97359"/>
    <lineage>
        <taxon>Eukaryota</taxon>
        <taxon>Fungi</taxon>
        <taxon>Dikarya</taxon>
        <taxon>Basidiomycota</taxon>
        <taxon>Agaricomycotina</taxon>
        <taxon>Agaricomycetes</taxon>
        <taxon>Agaricomycetidae</taxon>
        <taxon>Agaricales</taxon>
        <taxon>Schizophyllaceae</taxon>
        <taxon>Schizophyllum</taxon>
    </lineage>
</organism>
<dbReference type="Gene3D" id="3.80.10.10">
    <property type="entry name" value="Ribonuclease Inhibitor"/>
    <property type="match status" value="1"/>
</dbReference>
<keyword evidence="3" id="KW-1185">Reference proteome</keyword>
<dbReference type="STRING" id="97359.A0A550CUD7"/>
<dbReference type="EMBL" id="VDMD01000002">
    <property type="protein sequence ID" value="TRM68395.1"/>
    <property type="molecule type" value="Genomic_DNA"/>
</dbReference>
<protein>
    <recommendedName>
        <fullName evidence="4">F-box domain-containing protein</fullName>
    </recommendedName>
</protein>
<name>A0A550CUD7_9AGAR</name>
<gene>
    <name evidence="2" type="ORF">BD626DRAFT_565237</name>
</gene>
<dbReference type="AlphaFoldDB" id="A0A550CUD7"/>
<evidence type="ECO:0000313" key="3">
    <source>
        <dbReference type="Proteomes" id="UP000320762"/>
    </source>
</evidence>
<proteinExistence type="predicted"/>
<sequence>MNTGSNGSWPSPTPTSFRSPPPDLSNPYIPPINRLPICVFARFFAHSACSLEANNALNREFVPLRLTHVCAPWRDFAVNMPWLWKRFALRACVGKCGQAQLAALCMERARGGVSAIYKDLVLEEYIGMQYWVNDFTGLPSDTTVCHCVFDFLVRNLEYIKELDLAIGQQALQRIPALRTNVHAPSHLEVLRLAFLCDITSDESVAPLYQFAPLRKLGWIPQRTLNNVPRMLAAPFSAPWGKLVVAELRGTPITRDAFMNIMYVSDSLQSLCVHIIGGALDTEHRPRAHRIIDYIMRTLHLEGFGSGPLDDVLAAMTLPNLRCFSLRATSAPFVAPGTLVAFLRRVKGGLETFRLSPCSESDLMACIALPQMSKVIDLSAMGCSKITERLIHVLQPGKTDSPPLLPELKILSLATCNIQLDGVVAQMLKARQRHGYALQDATIHFGDETKHTEDIKTIDEYRIKDMDMLLAMRMNQEVIVSVPGLS</sequence>